<dbReference type="PANTHER" id="PTHR10366">
    <property type="entry name" value="NAD DEPENDENT EPIMERASE/DEHYDRATASE"/>
    <property type="match status" value="1"/>
</dbReference>
<proteinExistence type="inferred from homology"/>
<dbReference type="GO" id="GO:0016616">
    <property type="term" value="F:oxidoreductase activity, acting on the CH-OH group of donors, NAD or NADP as acceptor"/>
    <property type="evidence" value="ECO:0007669"/>
    <property type="project" value="TreeGrafter"/>
</dbReference>
<dbReference type="AlphaFoldDB" id="A0A319D3S8"/>
<evidence type="ECO:0000313" key="5">
    <source>
        <dbReference type="Proteomes" id="UP000247810"/>
    </source>
</evidence>
<dbReference type="OrthoDB" id="2735536at2759"/>
<keyword evidence="1" id="KW-0560">Oxidoreductase</keyword>
<dbReference type="InterPro" id="IPR001509">
    <property type="entry name" value="Epimerase_deHydtase"/>
</dbReference>
<dbReference type="SUPFAM" id="SSF51735">
    <property type="entry name" value="NAD(P)-binding Rossmann-fold domains"/>
    <property type="match status" value="1"/>
</dbReference>
<gene>
    <name evidence="4" type="ORF">BO71DRAFT_442964</name>
</gene>
<dbReference type="VEuPathDB" id="FungiDB:BO71DRAFT_442964"/>
<name>A0A319D3S8_9EURO</name>
<reference evidence="4 5" key="1">
    <citation type="submission" date="2018-02" db="EMBL/GenBank/DDBJ databases">
        <title>The genomes of Aspergillus section Nigri reveals drivers in fungal speciation.</title>
        <authorList>
            <consortium name="DOE Joint Genome Institute"/>
            <person name="Vesth T.C."/>
            <person name="Nybo J."/>
            <person name="Theobald S."/>
            <person name="Brandl J."/>
            <person name="Frisvad J.C."/>
            <person name="Nielsen K.F."/>
            <person name="Lyhne E.K."/>
            <person name="Kogle M.E."/>
            <person name="Kuo A."/>
            <person name="Riley R."/>
            <person name="Clum A."/>
            <person name="Nolan M."/>
            <person name="Lipzen A."/>
            <person name="Salamov A."/>
            <person name="Henrissat B."/>
            <person name="Wiebenga A."/>
            <person name="De vries R.P."/>
            <person name="Grigoriev I.V."/>
            <person name="Mortensen U.H."/>
            <person name="Andersen M.R."/>
            <person name="Baker S.E."/>
        </authorList>
    </citation>
    <scope>NUCLEOTIDE SEQUENCE [LARGE SCALE GENOMIC DNA]</scope>
    <source>
        <strain evidence="4 5">CBS 707.79</strain>
    </source>
</reference>
<organism evidence="4 5">
    <name type="scientific">Aspergillus ellipticus CBS 707.79</name>
    <dbReference type="NCBI Taxonomy" id="1448320"/>
    <lineage>
        <taxon>Eukaryota</taxon>
        <taxon>Fungi</taxon>
        <taxon>Dikarya</taxon>
        <taxon>Ascomycota</taxon>
        <taxon>Pezizomycotina</taxon>
        <taxon>Eurotiomycetes</taxon>
        <taxon>Eurotiomycetidae</taxon>
        <taxon>Eurotiales</taxon>
        <taxon>Aspergillaceae</taxon>
        <taxon>Aspergillus</taxon>
        <taxon>Aspergillus subgen. Circumdati</taxon>
    </lineage>
</organism>
<comment type="similarity">
    <text evidence="2">Belongs to the NAD(P)-dependent epimerase/dehydratase family. Dihydroflavonol-4-reductase subfamily.</text>
</comment>
<keyword evidence="5" id="KW-1185">Reference proteome</keyword>
<protein>
    <submittedName>
        <fullName evidence="4">Dihydroflavonal-4-reductase</fullName>
    </submittedName>
</protein>
<dbReference type="InterPro" id="IPR036291">
    <property type="entry name" value="NAD(P)-bd_dom_sf"/>
</dbReference>
<evidence type="ECO:0000256" key="1">
    <source>
        <dbReference type="ARBA" id="ARBA00023002"/>
    </source>
</evidence>
<dbReference type="Pfam" id="PF01370">
    <property type="entry name" value="Epimerase"/>
    <property type="match status" value="1"/>
</dbReference>
<dbReference type="InterPro" id="IPR050425">
    <property type="entry name" value="NAD(P)_dehydrat-like"/>
</dbReference>
<sequence length="322" mass="34906">MTAPLIFITGATGFIGSQTVVSTLQAGYRVRLSIRKPEQEADIRALHAAHTHNIETTIVTDMTKKESFMSALHGVDYIFHLASPMPGSGADVQRDYIDPAVQTTESVLYAAKEFPQIKKVIVMSSVLALAPVDTLGSAVVSVTDNTGEPITVNPSTYPYPPSFRGHGLKYATSKILAHASTRTFLSTQTPHYVLLTLHPVFVLGENLLQHTPAEIHGMNKLLWASLNSPKPQIANAWVHVRDVADAHVRAVQNESIPTGTEFLLAAPAVDWEEVAGLVRREFPGVGCKLEGPFEGGWVVDCGGITDKELSSKWDNFALSGKQ</sequence>
<dbReference type="EMBL" id="KZ825935">
    <property type="protein sequence ID" value="PYH91751.1"/>
    <property type="molecule type" value="Genomic_DNA"/>
</dbReference>
<dbReference type="STRING" id="1448320.A0A319D3S8"/>
<dbReference type="Gene3D" id="3.40.50.720">
    <property type="entry name" value="NAD(P)-binding Rossmann-like Domain"/>
    <property type="match status" value="1"/>
</dbReference>
<feature type="domain" description="NAD-dependent epimerase/dehydratase" evidence="3">
    <location>
        <begin position="6"/>
        <end position="262"/>
    </location>
</feature>
<evidence type="ECO:0000256" key="2">
    <source>
        <dbReference type="ARBA" id="ARBA00023445"/>
    </source>
</evidence>
<evidence type="ECO:0000259" key="3">
    <source>
        <dbReference type="Pfam" id="PF01370"/>
    </source>
</evidence>
<accession>A0A319D3S8</accession>
<dbReference type="PANTHER" id="PTHR10366:SF812">
    <property type="entry name" value="VPS9 DOMAIN-CONTAINING PROTEIN"/>
    <property type="match status" value="1"/>
</dbReference>
<dbReference type="Proteomes" id="UP000247810">
    <property type="component" value="Unassembled WGS sequence"/>
</dbReference>
<evidence type="ECO:0000313" key="4">
    <source>
        <dbReference type="EMBL" id="PYH91751.1"/>
    </source>
</evidence>